<dbReference type="RefSeq" id="WP_111566538.1">
    <property type="nucleotide sequence ID" value="NZ_QLMI01000003.1"/>
</dbReference>
<evidence type="ECO:0000313" key="4">
    <source>
        <dbReference type="EMBL" id="RAK23711.1"/>
    </source>
</evidence>
<comment type="caution">
    <text evidence="4">The sequence shown here is derived from an EMBL/GenBank/DDBJ whole genome shotgun (WGS) entry which is preliminary data.</text>
</comment>
<proteinExistence type="predicted"/>
<dbReference type="EMBL" id="QLMI01000003">
    <property type="protein sequence ID" value="RAK23711.1"/>
    <property type="molecule type" value="Genomic_DNA"/>
</dbReference>
<sequence>MRILIADDHQNMIDSLKTLLPFAFEGEKNVHIVESLNCTDAVLTIKKHTEANEPFDLAILDYSMPSNPEYEIFNGGDLCLFLREKMPLCKSFFFTAHLEDFTVIDLDQRVKPDAIVIKSDVSGSELMNAIKDVVKGNKYKSTSVLQKTHKMWEEEIFTKETNRKIVKLISNGYKIKEIAEELSLSEVAIQKRIAKIKKGLNITDDTSILREVKRRGYL</sequence>
<dbReference type="PROSITE" id="PS50110">
    <property type="entry name" value="RESPONSE_REGULATORY"/>
    <property type="match status" value="1"/>
</dbReference>
<dbReference type="InterPro" id="IPR036388">
    <property type="entry name" value="WH-like_DNA-bd_sf"/>
</dbReference>
<evidence type="ECO:0000256" key="2">
    <source>
        <dbReference type="PROSITE-ProRule" id="PRU00169"/>
    </source>
</evidence>
<dbReference type="Proteomes" id="UP000249620">
    <property type="component" value="Unassembled WGS sequence"/>
</dbReference>
<dbReference type="InterPro" id="IPR039420">
    <property type="entry name" value="WalR-like"/>
</dbReference>
<dbReference type="InterPro" id="IPR001789">
    <property type="entry name" value="Sig_transdc_resp-reg_receiver"/>
</dbReference>
<gene>
    <name evidence="4" type="ORF">B0I03_103177</name>
</gene>
<keyword evidence="2" id="KW-0597">Phosphoprotein</keyword>
<dbReference type="InterPro" id="IPR011006">
    <property type="entry name" value="CheY-like_superfamily"/>
</dbReference>
<reference evidence="4 5" key="1">
    <citation type="submission" date="2018-06" db="EMBL/GenBank/DDBJ databases">
        <title>Genomic Encyclopedia of Type Strains, Phase III (KMG-III): the genomes of soil and plant-associated and newly described type strains.</title>
        <authorList>
            <person name="Whitman W."/>
        </authorList>
    </citation>
    <scope>NUCLEOTIDE SEQUENCE [LARGE SCALE GENOMIC DNA]</scope>
    <source>
        <strain evidence="4 5">CGMCC 1.12398</strain>
    </source>
</reference>
<feature type="modified residue" description="4-aspartylphosphate" evidence="2">
    <location>
        <position position="61"/>
    </location>
</feature>
<dbReference type="Gene3D" id="1.10.10.10">
    <property type="entry name" value="Winged helix-like DNA-binding domain superfamily/Winged helix DNA-binding domain"/>
    <property type="match status" value="1"/>
</dbReference>
<dbReference type="PANTHER" id="PTHR43214">
    <property type="entry name" value="TWO-COMPONENT RESPONSE REGULATOR"/>
    <property type="match status" value="1"/>
</dbReference>
<dbReference type="GO" id="GO:0003677">
    <property type="term" value="F:DNA binding"/>
    <property type="evidence" value="ECO:0007669"/>
    <property type="project" value="UniProtKB-KW"/>
</dbReference>
<dbReference type="SUPFAM" id="SSF46894">
    <property type="entry name" value="C-terminal effector domain of the bipartite response regulators"/>
    <property type="match status" value="1"/>
</dbReference>
<keyword evidence="1" id="KW-0238">DNA-binding</keyword>
<dbReference type="SMART" id="SM00421">
    <property type="entry name" value="HTH_LUXR"/>
    <property type="match status" value="1"/>
</dbReference>
<organism evidence="4 5">
    <name type="scientific">Flavobacterium aquaticum</name>
    <dbReference type="NCBI Taxonomy" id="1236486"/>
    <lineage>
        <taxon>Bacteria</taxon>
        <taxon>Pseudomonadati</taxon>
        <taxon>Bacteroidota</taxon>
        <taxon>Flavobacteriia</taxon>
        <taxon>Flavobacteriales</taxon>
        <taxon>Flavobacteriaceae</taxon>
        <taxon>Flavobacterium</taxon>
    </lineage>
</organism>
<dbReference type="GO" id="GO:0006355">
    <property type="term" value="P:regulation of DNA-templated transcription"/>
    <property type="evidence" value="ECO:0007669"/>
    <property type="project" value="InterPro"/>
</dbReference>
<evidence type="ECO:0000256" key="1">
    <source>
        <dbReference type="ARBA" id="ARBA00023125"/>
    </source>
</evidence>
<protein>
    <submittedName>
        <fullName evidence="4">LuxR family two component transcriptional regulator</fullName>
    </submittedName>
</protein>
<evidence type="ECO:0000313" key="5">
    <source>
        <dbReference type="Proteomes" id="UP000249620"/>
    </source>
</evidence>
<dbReference type="GO" id="GO:0000160">
    <property type="term" value="P:phosphorelay signal transduction system"/>
    <property type="evidence" value="ECO:0007669"/>
    <property type="project" value="InterPro"/>
</dbReference>
<dbReference type="SMART" id="SM00448">
    <property type="entry name" value="REC"/>
    <property type="match status" value="1"/>
</dbReference>
<dbReference type="OrthoDB" id="651456at2"/>
<dbReference type="InterPro" id="IPR000792">
    <property type="entry name" value="Tscrpt_reg_LuxR_C"/>
</dbReference>
<dbReference type="InterPro" id="IPR016032">
    <property type="entry name" value="Sig_transdc_resp-reg_C-effctor"/>
</dbReference>
<dbReference type="SUPFAM" id="SSF52172">
    <property type="entry name" value="CheY-like"/>
    <property type="match status" value="1"/>
</dbReference>
<feature type="domain" description="Response regulatory" evidence="3">
    <location>
        <begin position="2"/>
        <end position="134"/>
    </location>
</feature>
<dbReference type="AlphaFoldDB" id="A0A327YT44"/>
<name>A0A327YT44_9FLAO</name>
<accession>A0A327YT44</accession>
<dbReference type="Gene3D" id="3.40.50.2300">
    <property type="match status" value="1"/>
</dbReference>
<evidence type="ECO:0000259" key="3">
    <source>
        <dbReference type="PROSITE" id="PS50110"/>
    </source>
</evidence>
<keyword evidence="5" id="KW-1185">Reference proteome</keyword>